<organism evidence="1 2">
    <name type="scientific">Mogibacterium timidum</name>
    <dbReference type="NCBI Taxonomy" id="35519"/>
    <lineage>
        <taxon>Bacteria</taxon>
        <taxon>Bacillati</taxon>
        <taxon>Bacillota</taxon>
        <taxon>Clostridia</taxon>
        <taxon>Peptostreptococcales</taxon>
        <taxon>Anaerovoracaceae</taxon>
        <taxon>Mogibacterium</taxon>
    </lineage>
</organism>
<keyword evidence="2" id="KW-1185">Reference proteome</keyword>
<sequence>MAKWILSAESYGAFRSKKEYIPVPNPYGVTVITERQAIRLTSGCRWATRGHYVYARDHKSIRFDTLREAQRYAEQLGGN</sequence>
<evidence type="ECO:0000313" key="2">
    <source>
        <dbReference type="Proteomes" id="UP000526307"/>
    </source>
</evidence>
<reference evidence="1 2" key="1">
    <citation type="submission" date="2020-06" db="EMBL/GenBank/DDBJ databases">
        <title>Mogibacterium timidum strain W9173 genomic sequence.</title>
        <authorList>
            <person name="Wade W.G."/>
            <person name="Johnston C.D."/>
            <person name="Chen T."/>
            <person name="Dewhirst F.E."/>
        </authorList>
    </citation>
    <scope>NUCLEOTIDE SEQUENCE [LARGE SCALE GENOMIC DNA]</scope>
    <source>
        <strain evidence="1 2">W9173</strain>
    </source>
</reference>
<comment type="caution">
    <text evidence="1">The sequence shown here is derived from an EMBL/GenBank/DDBJ whole genome shotgun (WGS) entry which is preliminary data.</text>
</comment>
<dbReference type="Proteomes" id="UP000526307">
    <property type="component" value="Unassembled WGS sequence"/>
</dbReference>
<proteinExistence type="predicted"/>
<dbReference type="EMBL" id="JABXYR010000001">
    <property type="protein sequence ID" value="NWO23155.1"/>
    <property type="molecule type" value="Genomic_DNA"/>
</dbReference>
<accession>A0A7Y8VRV3</accession>
<evidence type="ECO:0000313" key="1">
    <source>
        <dbReference type="EMBL" id="NWO23155.1"/>
    </source>
</evidence>
<name>A0A7Y8VRV3_9FIRM</name>
<dbReference type="RefSeq" id="WP_178978342.1">
    <property type="nucleotide sequence ID" value="NZ_JABXYR010000001.1"/>
</dbReference>
<protein>
    <submittedName>
        <fullName evidence="1">Uncharacterized protein</fullName>
    </submittedName>
</protein>
<dbReference type="AlphaFoldDB" id="A0A7Y8VRV3"/>
<gene>
    <name evidence="1" type="ORF">HW270_03545</name>
</gene>